<evidence type="ECO:0000313" key="4">
    <source>
        <dbReference type="EMBL" id="TWU78424.1"/>
    </source>
</evidence>
<sequence>MSSKSRKRSRVITDENRADCPFTVAMVAAPSSEERDPVAKKRKRDGDEDGTVSANNKKELVQLSPFEPRGKFKSSQSMNLAYSVEPRKRWQDMTRYNSFVLNGYKYCNDDFICVANEATIERQKSTGKNADGANLLQSNEYWVARILEVRASDEHHVYARIYWMYSPDELPSGTQDGRKYISGRQPYHGQNELIASNHMDVINVVSVAMKATVHQWIESDDEEVQDALYWRQAFNCRTSQISSVDLTCKCLTPANPDKTLIGCTNPNCGNWLHYECLLHDILMRVYDHYGTDKPHITEKTEQTPVKTETDEESAHRPLTPTDNKEERTPSAINVKGPSENGDHAPGGRTSESTPKGPTQTPTPGPLNSVGLKSAKSASAKKGRGKKASEGKPYEGLFEASLKMNDGPMVWVITDLRAKIQGGDRTWTERAECLVCNNMID</sequence>
<dbReference type="AlphaFoldDB" id="A0A167FP42"/>
<name>A0A167FP42_METRR</name>
<dbReference type="GO" id="GO:0003682">
    <property type="term" value="F:chromatin binding"/>
    <property type="evidence" value="ECO:0007669"/>
    <property type="project" value="InterPro"/>
</dbReference>
<protein>
    <submittedName>
        <fullName evidence="3">Ebs-bah-phd domain-containing protein</fullName>
    </submittedName>
</protein>
<dbReference type="OrthoDB" id="10259622at2759"/>
<accession>A0A5C6GLX9</accession>
<proteinExistence type="predicted"/>
<dbReference type="EMBL" id="SBHS01000002">
    <property type="protein sequence ID" value="TWU78424.1"/>
    <property type="molecule type" value="Genomic_DNA"/>
</dbReference>
<dbReference type="EMBL" id="AZHC01000008">
    <property type="protein sequence ID" value="OAA45552.1"/>
    <property type="molecule type" value="Genomic_DNA"/>
</dbReference>
<reference evidence="3 5" key="1">
    <citation type="journal article" date="2016" name="Genome Biol. Evol.">
        <title>Divergent and convergent evolution of fungal pathogenicity.</title>
        <authorList>
            <person name="Shang Y."/>
            <person name="Xiao G."/>
            <person name="Zheng P."/>
            <person name="Cen K."/>
            <person name="Zhan S."/>
            <person name="Wang C."/>
        </authorList>
    </citation>
    <scope>NUCLEOTIDE SEQUENCE [LARGE SCALE GENOMIC DNA]</scope>
    <source>
        <strain evidence="3 5">RCEF 4871</strain>
    </source>
</reference>
<organism evidence="3 5">
    <name type="scientific">Metarhizium rileyi (strain RCEF 4871)</name>
    <name type="common">Nomuraea rileyi</name>
    <dbReference type="NCBI Taxonomy" id="1649241"/>
    <lineage>
        <taxon>Eukaryota</taxon>
        <taxon>Fungi</taxon>
        <taxon>Dikarya</taxon>
        <taxon>Ascomycota</taxon>
        <taxon>Pezizomycotina</taxon>
        <taxon>Sordariomycetes</taxon>
        <taxon>Hypocreomycetidae</taxon>
        <taxon>Hypocreales</taxon>
        <taxon>Clavicipitaceae</taxon>
        <taxon>Metarhizium</taxon>
    </lineage>
</organism>
<dbReference type="CDD" id="cd04370">
    <property type="entry name" value="BAH"/>
    <property type="match status" value="1"/>
</dbReference>
<dbReference type="SUPFAM" id="SSF57903">
    <property type="entry name" value="FYVE/PHD zinc finger"/>
    <property type="match status" value="1"/>
</dbReference>
<dbReference type="Proteomes" id="UP000317257">
    <property type="component" value="Unassembled WGS sequence"/>
</dbReference>
<feature type="region of interest" description="Disordered" evidence="1">
    <location>
        <begin position="23"/>
        <end position="58"/>
    </location>
</feature>
<dbReference type="InterPro" id="IPR001025">
    <property type="entry name" value="BAH_dom"/>
</dbReference>
<keyword evidence="5" id="KW-1185">Reference proteome</keyword>
<feature type="region of interest" description="Disordered" evidence="1">
    <location>
        <begin position="294"/>
        <end position="390"/>
    </location>
</feature>
<gene>
    <name evidence="4" type="ORF">ED733_008822</name>
    <name evidence="3" type="ORF">NOR_03341</name>
</gene>
<dbReference type="OMA" id="NVKQWIE"/>
<dbReference type="Proteomes" id="UP000243498">
    <property type="component" value="Unassembled WGS sequence"/>
</dbReference>
<comment type="caution">
    <text evidence="3">The sequence shown here is derived from an EMBL/GenBank/DDBJ whole genome shotgun (WGS) entry which is preliminary data.</text>
</comment>
<dbReference type="PANTHER" id="PTHR46364">
    <property type="entry name" value="OS08G0421900 PROTEIN"/>
    <property type="match status" value="1"/>
</dbReference>
<feature type="domain" description="BAH" evidence="2">
    <location>
        <begin position="122"/>
        <end position="245"/>
    </location>
</feature>
<evidence type="ECO:0000313" key="6">
    <source>
        <dbReference type="Proteomes" id="UP000317257"/>
    </source>
</evidence>
<dbReference type="InterPro" id="IPR043151">
    <property type="entry name" value="BAH_sf"/>
</dbReference>
<evidence type="ECO:0000259" key="2">
    <source>
        <dbReference type="PROSITE" id="PS51038"/>
    </source>
</evidence>
<dbReference type="Gene3D" id="2.30.30.490">
    <property type="match status" value="1"/>
</dbReference>
<reference evidence="6" key="2">
    <citation type="submission" date="2018-12" db="EMBL/GenBank/DDBJ databases">
        <title>The complete genome of Metarhizium rileyi, a key fungal pathogen of Lepidoptera.</title>
        <authorList>
            <person name="Binneck E."/>
            <person name="Lastra C.C.L."/>
            <person name="Sosa-Gomez D.R."/>
        </authorList>
    </citation>
    <scope>NUCLEOTIDE SEQUENCE [LARGE SCALE GENOMIC DNA]</scope>
    <source>
        <strain evidence="6">Cep018-CH2</strain>
    </source>
</reference>
<accession>A0A167FP42</accession>
<dbReference type="PROSITE" id="PS51038">
    <property type="entry name" value="BAH"/>
    <property type="match status" value="1"/>
</dbReference>
<dbReference type="STRING" id="1081105.A0A167FP42"/>
<dbReference type="InterPro" id="IPR011011">
    <property type="entry name" value="Znf_FYVE_PHD"/>
</dbReference>
<reference evidence="4" key="3">
    <citation type="journal article" date="2019" name="Microbiol. Resour. Announc.">
        <title>Genome Sequence of Metarhizium rileyi, a Microbial Control Agent for Lepidoptera.</title>
        <authorList>
            <person name="Binneck E."/>
            <person name="Lastra C.C.L."/>
            <person name="Sosa-Gomez D.R."/>
        </authorList>
    </citation>
    <scope>NUCLEOTIDE SEQUENCE</scope>
    <source>
        <strain evidence="4">Cep018-CH2</strain>
    </source>
</reference>
<evidence type="ECO:0000313" key="3">
    <source>
        <dbReference type="EMBL" id="OAA45552.1"/>
    </source>
</evidence>
<evidence type="ECO:0000313" key="5">
    <source>
        <dbReference type="Proteomes" id="UP000243498"/>
    </source>
</evidence>
<evidence type="ECO:0000256" key="1">
    <source>
        <dbReference type="SAM" id="MobiDB-lite"/>
    </source>
</evidence>